<dbReference type="Proteomes" id="UP000593571">
    <property type="component" value="Unassembled WGS sequence"/>
</dbReference>
<feature type="region of interest" description="Disordered" evidence="1">
    <location>
        <begin position="1"/>
        <end position="20"/>
    </location>
</feature>
<accession>A0A7J8JGL0</accession>
<keyword evidence="3" id="KW-1185">Reference proteome</keyword>
<gene>
    <name evidence="2" type="ORF">HJG63_010295</name>
</gene>
<dbReference type="EMBL" id="JACASE010000002">
    <property type="protein sequence ID" value="KAF6496036.1"/>
    <property type="molecule type" value="Genomic_DNA"/>
</dbReference>
<reference evidence="2 3" key="1">
    <citation type="journal article" date="2020" name="Nature">
        <title>Six reference-quality genomes reveal evolution of bat adaptations.</title>
        <authorList>
            <person name="Jebb D."/>
            <person name="Huang Z."/>
            <person name="Pippel M."/>
            <person name="Hughes G.M."/>
            <person name="Lavrichenko K."/>
            <person name="Devanna P."/>
            <person name="Winkler S."/>
            <person name="Jermiin L.S."/>
            <person name="Skirmuntt E.C."/>
            <person name="Katzourakis A."/>
            <person name="Burkitt-Gray L."/>
            <person name="Ray D.A."/>
            <person name="Sullivan K.A.M."/>
            <person name="Roscito J.G."/>
            <person name="Kirilenko B.M."/>
            <person name="Davalos L.M."/>
            <person name="Corthals A.P."/>
            <person name="Power M.L."/>
            <person name="Jones G."/>
            <person name="Ransome R.D."/>
            <person name="Dechmann D.K.N."/>
            <person name="Locatelli A.G."/>
            <person name="Puechmaille S.J."/>
            <person name="Fedrigo O."/>
            <person name="Jarvis E.D."/>
            <person name="Hiller M."/>
            <person name="Vernes S.C."/>
            <person name="Myers E.W."/>
            <person name="Teeling E.C."/>
        </authorList>
    </citation>
    <scope>NUCLEOTIDE SEQUENCE [LARGE SCALE GENOMIC DNA]</scope>
    <source>
        <strain evidence="2">MRouAeg1</strain>
        <tissue evidence="2">Muscle</tissue>
    </source>
</reference>
<dbReference type="AlphaFoldDB" id="A0A7J8JGL0"/>
<evidence type="ECO:0000313" key="3">
    <source>
        <dbReference type="Proteomes" id="UP000593571"/>
    </source>
</evidence>
<evidence type="ECO:0000313" key="2">
    <source>
        <dbReference type="EMBL" id="KAF6496036.1"/>
    </source>
</evidence>
<comment type="caution">
    <text evidence="2">The sequence shown here is derived from an EMBL/GenBank/DDBJ whole genome shotgun (WGS) entry which is preliminary data.</text>
</comment>
<protein>
    <submittedName>
        <fullName evidence="2">Uncharacterized protein</fullName>
    </submittedName>
</protein>
<organism evidence="2 3">
    <name type="scientific">Rousettus aegyptiacus</name>
    <name type="common">Egyptian fruit bat</name>
    <name type="synonym">Pteropus aegyptiacus</name>
    <dbReference type="NCBI Taxonomy" id="9407"/>
    <lineage>
        <taxon>Eukaryota</taxon>
        <taxon>Metazoa</taxon>
        <taxon>Chordata</taxon>
        <taxon>Craniata</taxon>
        <taxon>Vertebrata</taxon>
        <taxon>Euteleostomi</taxon>
        <taxon>Mammalia</taxon>
        <taxon>Eutheria</taxon>
        <taxon>Laurasiatheria</taxon>
        <taxon>Chiroptera</taxon>
        <taxon>Yinpterochiroptera</taxon>
        <taxon>Pteropodoidea</taxon>
        <taxon>Pteropodidae</taxon>
        <taxon>Rousettinae</taxon>
        <taxon>Rousettus</taxon>
    </lineage>
</organism>
<name>A0A7J8JGL0_ROUAE</name>
<proteinExistence type="predicted"/>
<evidence type="ECO:0000256" key="1">
    <source>
        <dbReference type="SAM" id="MobiDB-lite"/>
    </source>
</evidence>
<sequence>MAEGNSLGKLSQPSSRPLPRRSRCFELHRSFPEPGPHFQHPGESWGRGGGEVERVGTAQLAAALGRGGLRLAPRLLPRTLGKKYCAWLFGRRWEPTYFLLALKMTATSTVCVIQRCSYVPTSVTTANQFQVECNALAVPARRSFFNREPKPFLMV</sequence>